<dbReference type="EC" id="3.1.4.-" evidence="2"/>
<dbReference type="Pfam" id="PF12850">
    <property type="entry name" value="Metallophos_2"/>
    <property type="match status" value="1"/>
</dbReference>
<dbReference type="InterPro" id="IPR029052">
    <property type="entry name" value="Metallo-depent_PP-like"/>
</dbReference>
<gene>
    <name evidence="4" type="ORF">G4V39_06610</name>
</gene>
<proteinExistence type="inferred from homology"/>
<dbReference type="Gene3D" id="3.60.21.10">
    <property type="match status" value="1"/>
</dbReference>
<name>A0A6G7PW89_9BACT</name>
<dbReference type="GO" id="GO:0016787">
    <property type="term" value="F:hydrolase activity"/>
    <property type="evidence" value="ECO:0007669"/>
    <property type="project" value="UniProtKB-UniRule"/>
</dbReference>
<dbReference type="InterPro" id="IPR000979">
    <property type="entry name" value="Phosphodiesterase_MJ0936/Vps29"/>
</dbReference>
<comment type="cofactor">
    <cofactor evidence="2">
        <name>a divalent metal cation</name>
        <dbReference type="ChEBI" id="CHEBI:60240"/>
    </cofactor>
</comment>
<dbReference type="GO" id="GO:0046872">
    <property type="term" value="F:metal ion binding"/>
    <property type="evidence" value="ECO:0007669"/>
    <property type="project" value="UniProtKB-KW"/>
</dbReference>
<feature type="domain" description="Calcineurin-like phosphoesterase" evidence="3">
    <location>
        <begin position="5"/>
        <end position="148"/>
    </location>
</feature>
<evidence type="ECO:0000256" key="2">
    <source>
        <dbReference type="RuleBase" id="RU362039"/>
    </source>
</evidence>
<reference evidence="4 5" key="1">
    <citation type="submission" date="2020-02" db="EMBL/GenBank/DDBJ databases">
        <title>Genome analysis of Thermosulfuriphilus ammonigenes ST65T, an anaerobic thermophilic chemolithoautotrophic bacterium isolated from a deep-sea hydrothermal vent.</title>
        <authorList>
            <person name="Slobodkina G."/>
            <person name="Allioux M."/>
            <person name="Merkel A."/>
            <person name="Alain K."/>
            <person name="Jebbar M."/>
            <person name="Slobodkin A."/>
        </authorList>
    </citation>
    <scope>NUCLEOTIDE SEQUENCE [LARGE SCALE GENOMIC DNA]</scope>
    <source>
        <strain evidence="4 5">ST65</strain>
    </source>
</reference>
<protein>
    <recommendedName>
        <fullName evidence="2">Phosphoesterase</fullName>
        <ecNumber evidence="2">3.1.4.-</ecNumber>
    </recommendedName>
</protein>
<dbReference type="InterPro" id="IPR024654">
    <property type="entry name" value="Calcineurin-like_PHP_lpxH"/>
</dbReference>
<evidence type="ECO:0000313" key="5">
    <source>
        <dbReference type="Proteomes" id="UP000502179"/>
    </source>
</evidence>
<dbReference type="SUPFAM" id="SSF56300">
    <property type="entry name" value="Metallo-dependent phosphatases"/>
    <property type="match status" value="1"/>
</dbReference>
<dbReference type="EMBL" id="CP048877">
    <property type="protein sequence ID" value="QIJ71954.1"/>
    <property type="molecule type" value="Genomic_DNA"/>
</dbReference>
<dbReference type="Proteomes" id="UP000502179">
    <property type="component" value="Chromosome"/>
</dbReference>
<keyword evidence="5" id="KW-1185">Reference proteome</keyword>
<dbReference type="NCBIfam" id="TIGR00040">
    <property type="entry name" value="yfcE"/>
    <property type="match status" value="1"/>
</dbReference>
<dbReference type="KEGG" id="tav:G4V39_06610"/>
<dbReference type="AlphaFoldDB" id="A0A6G7PW89"/>
<keyword evidence="2" id="KW-0479">Metal-binding</keyword>
<evidence type="ECO:0000259" key="3">
    <source>
        <dbReference type="Pfam" id="PF12850"/>
    </source>
</evidence>
<evidence type="ECO:0000313" key="4">
    <source>
        <dbReference type="EMBL" id="QIJ71954.1"/>
    </source>
</evidence>
<organism evidence="4 5">
    <name type="scientific">Thermosulfuriphilus ammonigenes</name>
    <dbReference type="NCBI Taxonomy" id="1936021"/>
    <lineage>
        <taxon>Bacteria</taxon>
        <taxon>Pseudomonadati</taxon>
        <taxon>Thermodesulfobacteriota</taxon>
        <taxon>Thermodesulfobacteria</taxon>
        <taxon>Thermodesulfobacteriales</taxon>
        <taxon>Thermodesulfobacteriaceae</taxon>
        <taxon>Thermosulfuriphilus</taxon>
    </lineage>
</organism>
<accession>A0A6G7PW89</accession>
<sequence length="166" mass="18607">MEGLEIGVLSDTHLSGVSPELRELAETYFLDCPVILHAGDLVEPEVLEVFQGKEVYAVSGNMDSPRVRASYPPKRVLEIAGYRLGLVHGWGGRGDLEERILSLFPEGVDIIIYGHSHVPVFHRRQGIYLFNLGSFSPLARRPSFGLLRLGEGIDGRIIYFPFESWR</sequence>
<dbReference type="RefSeq" id="WP_166032171.1">
    <property type="nucleotide sequence ID" value="NZ_CP048877.1"/>
</dbReference>
<comment type="similarity">
    <text evidence="1 2">Belongs to the metallophosphoesterase superfamily. YfcE family.</text>
</comment>
<dbReference type="PANTHER" id="PTHR11124">
    <property type="entry name" value="VACUOLAR SORTING PROTEIN VPS29"/>
    <property type="match status" value="1"/>
</dbReference>
<evidence type="ECO:0000256" key="1">
    <source>
        <dbReference type="ARBA" id="ARBA00008950"/>
    </source>
</evidence>